<dbReference type="InterPro" id="IPR050447">
    <property type="entry name" value="Erg6_SMT_methyltransf"/>
</dbReference>
<dbReference type="AlphaFoldDB" id="A0A9D7XS98"/>
<dbReference type="InterPro" id="IPR013216">
    <property type="entry name" value="Methyltransf_11"/>
</dbReference>
<evidence type="ECO:0000313" key="4">
    <source>
        <dbReference type="Proteomes" id="UP000808337"/>
    </source>
</evidence>
<comment type="caution">
    <text evidence="3">The sequence shown here is derived from an EMBL/GenBank/DDBJ whole genome shotgun (WGS) entry which is preliminary data.</text>
</comment>
<evidence type="ECO:0000313" key="3">
    <source>
        <dbReference type="EMBL" id="MBK9981492.1"/>
    </source>
</evidence>
<dbReference type="GO" id="GO:0032259">
    <property type="term" value="P:methylation"/>
    <property type="evidence" value="ECO:0007669"/>
    <property type="project" value="UniProtKB-KW"/>
</dbReference>
<dbReference type="Gene3D" id="3.40.50.150">
    <property type="entry name" value="Vaccinia Virus protein VP39"/>
    <property type="match status" value="1"/>
</dbReference>
<organism evidence="3 4">
    <name type="scientific">Candidatus Opimibacter skivensis</name>
    <dbReference type="NCBI Taxonomy" id="2982028"/>
    <lineage>
        <taxon>Bacteria</taxon>
        <taxon>Pseudomonadati</taxon>
        <taxon>Bacteroidota</taxon>
        <taxon>Saprospiria</taxon>
        <taxon>Saprospirales</taxon>
        <taxon>Saprospiraceae</taxon>
        <taxon>Candidatus Opimibacter</taxon>
    </lineage>
</organism>
<dbReference type="SUPFAM" id="SSF53335">
    <property type="entry name" value="S-adenosyl-L-methionine-dependent methyltransferases"/>
    <property type="match status" value="1"/>
</dbReference>
<accession>A0A9D7XS98</accession>
<name>A0A9D7XS98_9BACT</name>
<dbReference type="InterPro" id="IPR029063">
    <property type="entry name" value="SAM-dependent_MTases_sf"/>
</dbReference>
<evidence type="ECO:0000256" key="1">
    <source>
        <dbReference type="ARBA" id="ARBA00022679"/>
    </source>
</evidence>
<proteinExistence type="predicted"/>
<reference evidence="3 4" key="1">
    <citation type="submission" date="2020-10" db="EMBL/GenBank/DDBJ databases">
        <title>Connecting structure to function with the recovery of over 1000 high-quality activated sludge metagenome-assembled genomes encoding full-length rRNA genes using long-read sequencing.</title>
        <authorList>
            <person name="Singleton C.M."/>
            <person name="Petriglieri F."/>
            <person name="Kristensen J.M."/>
            <person name="Kirkegaard R.H."/>
            <person name="Michaelsen T.Y."/>
            <person name="Andersen M.H."/>
            <person name="Karst S.M."/>
            <person name="Dueholm M.S."/>
            <person name="Nielsen P.H."/>
            <person name="Albertsen M."/>
        </authorList>
    </citation>
    <scope>NUCLEOTIDE SEQUENCE [LARGE SCALE GENOMIC DNA]</scope>
    <source>
        <strain evidence="3">Ribe_18-Q3-R11-54_MAXAC.273</strain>
    </source>
</reference>
<dbReference type="Proteomes" id="UP000808337">
    <property type="component" value="Unassembled WGS sequence"/>
</dbReference>
<keyword evidence="3" id="KW-0489">Methyltransferase</keyword>
<gene>
    <name evidence="3" type="ORF">IPP15_03545</name>
</gene>
<evidence type="ECO:0000259" key="2">
    <source>
        <dbReference type="Pfam" id="PF08241"/>
    </source>
</evidence>
<dbReference type="GO" id="GO:0008757">
    <property type="term" value="F:S-adenosylmethionine-dependent methyltransferase activity"/>
    <property type="evidence" value="ECO:0007669"/>
    <property type="project" value="InterPro"/>
</dbReference>
<dbReference type="PANTHER" id="PTHR44068:SF11">
    <property type="entry name" value="GERANYL DIPHOSPHATE 2-C-METHYLTRANSFERASE"/>
    <property type="match status" value="1"/>
</dbReference>
<keyword evidence="1" id="KW-0808">Transferase</keyword>
<dbReference type="PANTHER" id="PTHR44068">
    <property type="entry name" value="ZGC:194242"/>
    <property type="match status" value="1"/>
</dbReference>
<sequence>MSAPLNEAEIIDYYDHCQVDYSLVWQLDEVMCMHYGYWNENTPHHRAALQMMNKQVAAAAEIRPGQFVLDAGCGVGGSSIYLASIGCKVEGITLSEKQVKSCRDNAAKFNLEERIHFGQQNYLSTSFDDNTFDVVWAIESVCYAWDKYDFTKEAFRVLKPGGKLVVADFYSQPVIEGSADDHLMKKWTDAWAIKSYATEDQFNDALKKAGFQSVSGRDITDHVKPSIRRLFLSFIPGVVTSTMAAWIGARNRIQTKNTWSSYYQFLAHRKDLWRYIIYSAQKPA</sequence>
<dbReference type="EMBL" id="JADKGY010000001">
    <property type="protein sequence ID" value="MBK9981492.1"/>
    <property type="molecule type" value="Genomic_DNA"/>
</dbReference>
<feature type="domain" description="Methyltransferase type 11" evidence="2">
    <location>
        <begin position="69"/>
        <end position="166"/>
    </location>
</feature>
<dbReference type="CDD" id="cd02440">
    <property type="entry name" value="AdoMet_MTases"/>
    <property type="match status" value="1"/>
</dbReference>
<protein>
    <submittedName>
        <fullName evidence="3">Methyltransferase domain-containing protein</fullName>
    </submittedName>
</protein>
<dbReference type="Pfam" id="PF08241">
    <property type="entry name" value="Methyltransf_11"/>
    <property type="match status" value="1"/>
</dbReference>